<keyword evidence="6" id="KW-1185">Reference proteome</keyword>
<feature type="domain" description="HTH luxR-type" evidence="4">
    <location>
        <begin position="762"/>
        <end position="828"/>
    </location>
</feature>
<dbReference type="Pfam" id="PF00196">
    <property type="entry name" value="GerE"/>
    <property type="match status" value="1"/>
</dbReference>
<gene>
    <name evidence="5" type="ORF">NK118_02900</name>
</gene>
<reference evidence="5 6" key="1">
    <citation type="journal article" date="2022" name="Genome Biol. Evol.">
        <title>Host diet, physiology and behaviors set the stage for Lachnospiraceae cladogenesis.</title>
        <authorList>
            <person name="Vera-Ponce De Leon A."/>
            <person name="Schneider M."/>
            <person name="Jahnes B.C."/>
            <person name="Sadowski V."/>
            <person name="Camuy-Velez L.A."/>
            <person name="Duan J."/>
            <person name="Sabree Z.L."/>
        </authorList>
    </citation>
    <scope>NUCLEOTIDE SEQUENCE [LARGE SCALE GENOMIC DNA]</scope>
    <source>
        <strain evidence="5 6">PAL227</strain>
    </source>
</reference>
<dbReference type="InterPro" id="IPR027417">
    <property type="entry name" value="P-loop_NTPase"/>
</dbReference>
<comment type="caution">
    <text evidence="5">The sequence shown here is derived from an EMBL/GenBank/DDBJ whole genome shotgun (WGS) entry which is preliminary data.</text>
</comment>
<evidence type="ECO:0000256" key="1">
    <source>
        <dbReference type="ARBA" id="ARBA00023015"/>
    </source>
</evidence>
<dbReference type="RefSeq" id="WP_262068098.1">
    <property type="nucleotide sequence ID" value="NZ_JAMXOC010000002.1"/>
</dbReference>
<keyword evidence="2" id="KW-0238">DNA-binding</keyword>
<protein>
    <submittedName>
        <fullName evidence="5">LuxR C-terminal-related transcriptional regulator</fullName>
    </submittedName>
</protein>
<dbReference type="PANTHER" id="PTHR44688">
    <property type="entry name" value="DNA-BINDING TRANSCRIPTIONAL ACTIVATOR DEVR_DOSR"/>
    <property type="match status" value="1"/>
</dbReference>
<evidence type="ECO:0000256" key="2">
    <source>
        <dbReference type="ARBA" id="ARBA00023125"/>
    </source>
</evidence>
<dbReference type="SUPFAM" id="SSF52540">
    <property type="entry name" value="P-loop containing nucleoside triphosphate hydrolases"/>
    <property type="match status" value="1"/>
</dbReference>
<evidence type="ECO:0000313" key="5">
    <source>
        <dbReference type="EMBL" id="MCP1109193.1"/>
    </source>
</evidence>
<dbReference type="Gene3D" id="3.40.50.300">
    <property type="entry name" value="P-loop containing nucleotide triphosphate hydrolases"/>
    <property type="match status" value="1"/>
</dbReference>
<dbReference type="EMBL" id="JAMZFV010000002">
    <property type="protein sequence ID" value="MCP1109193.1"/>
    <property type="molecule type" value="Genomic_DNA"/>
</dbReference>
<accession>A0ABT1EER2</accession>
<dbReference type="CDD" id="cd06170">
    <property type="entry name" value="LuxR_C_like"/>
    <property type="match status" value="1"/>
</dbReference>
<evidence type="ECO:0000313" key="6">
    <source>
        <dbReference type="Proteomes" id="UP001523565"/>
    </source>
</evidence>
<dbReference type="InterPro" id="IPR036388">
    <property type="entry name" value="WH-like_DNA-bd_sf"/>
</dbReference>
<dbReference type="InterPro" id="IPR016032">
    <property type="entry name" value="Sig_transdc_resp-reg_C-effctor"/>
</dbReference>
<dbReference type="SMART" id="SM00421">
    <property type="entry name" value="HTH_LUXR"/>
    <property type="match status" value="1"/>
</dbReference>
<dbReference type="InterPro" id="IPR000792">
    <property type="entry name" value="Tscrpt_reg_LuxR_C"/>
</dbReference>
<name>A0ABT1EER2_9FIRM</name>
<dbReference type="PANTHER" id="PTHR44688:SF16">
    <property type="entry name" value="DNA-BINDING TRANSCRIPTIONAL ACTIVATOR DEVR_DOSR"/>
    <property type="match status" value="1"/>
</dbReference>
<dbReference type="PROSITE" id="PS50043">
    <property type="entry name" value="HTH_LUXR_2"/>
    <property type="match status" value="1"/>
</dbReference>
<dbReference type="PRINTS" id="PR00038">
    <property type="entry name" value="HTHLUXR"/>
</dbReference>
<keyword evidence="1" id="KW-0805">Transcription regulation</keyword>
<evidence type="ECO:0000256" key="3">
    <source>
        <dbReference type="ARBA" id="ARBA00023163"/>
    </source>
</evidence>
<evidence type="ECO:0000259" key="4">
    <source>
        <dbReference type="PROSITE" id="PS50043"/>
    </source>
</evidence>
<proteinExistence type="predicted"/>
<keyword evidence="3" id="KW-0804">Transcription</keyword>
<dbReference type="Gene3D" id="1.10.10.10">
    <property type="entry name" value="Winged helix-like DNA-binding domain superfamily/Winged helix DNA-binding domain"/>
    <property type="match status" value="1"/>
</dbReference>
<organism evidence="5 6">
    <name type="scientific">Ohessyouella blattaphilus</name>
    <dbReference type="NCBI Taxonomy" id="2949333"/>
    <lineage>
        <taxon>Bacteria</taxon>
        <taxon>Bacillati</taxon>
        <taxon>Bacillota</taxon>
        <taxon>Clostridia</taxon>
        <taxon>Lachnospirales</taxon>
        <taxon>Lachnospiraceae</taxon>
        <taxon>Ohessyouella</taxon>
    </lineage>
</organism>
<dbReference type="SUPFAM" id="SSF46894">
    <property type="entry name" value="C-terminal effector domain of the bipartite response regulators"/>
    <property type="match status" value="1"/>
</dbReference>
<sequence>MNYKIKRPKLDELLEKSLSTPLTTVVAAPGYGKTTAVTSFAESVDIPVLWITLSELDNDREYFWKSFIHAVTVSDETYARHFEGQSFPTDTENFLTIYLNLLEQRDTLIQDVLIVYDNFELLENPDIMSYIGKNLTLTNLRLHHILISNEKMDKVKNPFYMQYLTPGDYNRITEADLIFNVDDAEKLLSLYNLEGGEYSATELVERSDGWPIFISHYCECGNINKTYLVLYELFENHFFSNYPLSMQMALIKISILSDFDLNLANEVLRSEGDETLTSLTRNIFIYYNFDLETFHMQKVYRHFLQNKIIIFDEEERRRIWNLAADYALRNDNPDGAIEYYMLAKNFENLLECLSEARDTLHCVSKSANIQAFFSETPSGLKKNNPRIDFYIAYTYVSCSQVNFAKLKFEELLDEELLKKVPNHKLIAEIHRSLADISLIKNNLEGMEHIQKAAAIVERELPVFTQSPSMVDENHLFFLPDGDEHTPKDMIAYIDQYMCYRNIVCKNSDFGYEHLFEAEAFYYSGKFRESKVAAKLAISKSLLIKQYNIAMQAHYLLSLIALSERDYATMFQEAEQINNYFTHDEASPYRQLRDILNASFYLEVDDSQRIESWIKENNFDAYEEHPLKKGRNYLVGAIYNLHIGDYSRAHTMLFQMEPLFEQKGLWVLRVYYYLIKSIFFANEKQREKSVSYFAKLYQMIYKYNLYMPVVELGALALPAISMARLPNPYDFNYEWLKDLESKTRAGAENRKGLQAAYKNDQKKLQHNVSNLTKRERNVLSLLSQGYTRNEIAEAMGISINGVKKFINSIYNKLGAKNRADAIYIATQNHII</sequence>
<dbReference type="Proteomes" id="UP001523565">
    <property type="component" value="Unassembled WGS sequence"/>
</dbReference>